<dbReference type="PANTHER" id="PTHR33387:SF3">
    <property type="entry name" value="DUF985 DOMAIN-CONTAINING PROTEIN"/>
    <property type="match status" value="1"/>
</dbReference>
<dbReference type="STRING" id="1121457.SAMN02745161_3215"/>
<dbReference type="InterPro" id="IPR011051">
    <property type="entry name" value="RmlC_Cupin_sf"/>
</dbReference>
<reference evidence="3" key="1">
    <citation type="submission" date="2016-11" db="EMBL/GenBank/DDBJ databases">
        <authorList>
            <person name="Varghese N."/>
            <person name="Submissions S."/>
        </authorList>
    </citation>
    <scope>NUCLEOTIDE SEQUENCE [LARGE SCALE GENOMIC DNA]</scope>
    <source>
        <strain evidence="3">DSM 17456</strain>
    </source>
</reference>
<name>A0A1N6J8Q1_9BACT</name>
<sequence length="166" mass="18406">MTAQDVIKKFNLSPLPEEGGYFRVTYRASGSIPASALPDLGGDRQYSSCIYYLITPEQFSGLHAVKSAEIFHFYAGDPVQMVQINANGELHTCVLGSDLEKDHSPQVVVQPNVWQGTKLLSGGAWALLGCTVSPGFEYEDFINGTFDELSKTFPQHKELIREYTHM</sequence>
<dbReference type="Gene3D" id="2.60.120.10">
    <property type="entry name" value="Jelly Rolls"/>
    <property type="match status" value="1"/>
</dbReference>
<dbReference type="EMBL" id="FSRG01000009">
    <property type="protein sequence ID" value="SIO40539.1"/>
    <property type="molecule type" value="Genomic_DNA"/>
</dbReference>
<dbReference type="Proteomes" id="UP000184694">
    <property type="component" value="Unassembled WGS sequence"/>
</dbReference>
<evidence type="ECO:0000313" key="3">
    <source>
        <dbReference type="Proteomes" id="UP000184694"/>
    </source>
</evidence>
<evidence type="ECO:0000259" key="1">
    <source>
        <dbReference type="Pfam" id="PF06172"/>
    </source>
</evidence>
<dbReference type="InterPro" id="IPR009327">
    <property type="entry name" value="Cupin_DUF985"/>
</dbReference>
<gene>
    <name evidence="2" type="ORF">SAMN02745161_3215</name>
</gene>
<dbReference type="RefSeq" id="WP_074217951.1">
    <property type="nucleotide sequence ID" value="NZ_FSRG01000009.1"/>
</dbReference>
<evidence type="ECO:0000313" key="2">
    <source>
        <dbReference type="EMBL" id="SIO40539.1"/>
    </source>
</evidence>
<dbReference type="SUPFAM" id="SSF51182">
    <property type="entry name" value="RmlC-like cupins"/>
    <property type="match status" value="1"/>
</dbReference>
<keyword evidence="3" id="KW-1185">Reference proteome</keyword>
<dbReference type="Pfam" id="PF06172">
    <property type="entry name" value="Cupin_5"/>
    <property type="match status" value="1"/>
</dbReference>
<feature type="domain" description="DUF985" evidence="1">
    <location>
        <begin position="4"/>
        <end position="141"/>
    </location>
</feature>
<dbReference type="PANTHER" id="PTHR33387">
    <property type="entry name" value="RMLC-LIKE JELLY ROLL FOLD PROTEIN"/>
    <property type="match status" value="1"/>
</dbReference>
<protein>
    <recommendedName>
        <fullName evidence="1">DUF985 domain-containing protein</fullName>
    </recommendedName>
</protein>
<dbReference type="InterPro" id="IPR039935">
    <property type="entry name" value="YML079W-like"/>
</dbReference>
<dbReference type="AlphaFoldDB" id="A0A1N6J8Q1"/>
<accession>A0A1N6J8Q1</accession>
<organism evidence="2 3">
    <name type="scientific">Halodesulfovibrio marinisediminis DSM 17456</name>
    <dbReference type="NCBI Taxonomy" id="1121457"/>
    <lineage>
        <taxon>Bacteria</taxon>
        <taxon>Pseudomonadati</taxon>
        <taxon>Thermodesulfobacteriota</taxon>
        <taxon>Desulfovibrionia</taxon>
        <taxon>Desulfovibrionales</taxon>
        <taxon>Desulfovibrionaceae</taxon>
        <taxon>Halodesulfovibrio</taxon>
    </lineage>
</organism>
<dbReference type="CDD" id="cd06121">
    <property type="entry name" value="cupin_YML079wp"/>
    <property type="match status" value="1"/>
</dbReference>
<dbReference type="InterPro" id="IPR014710">
    <property type="entry name" value="RmlC-like_jellyroll"/>
</dbReference>
<proteinExistence type="predicted"/>